<protein>
    <submittedName>
        <fullName evidence="2">Uncharacterized protein</fullName>
    </submittedName>
</protein>
<name>A0A917U418_9ACTN</name>
<feature type="region of interest" description="Disordered" evidence="1">
    <location>
        <begin position="1"/>
        <end position="32"/>
    </location>
</feature>
<comment type="caution">
    <text evidence="2">The sequence shown here is derived from an EMBL/GenBank/DDBJ whole genome shotgun (WGS) entry which is preliminary data.</text>
</comment>
<reference evidence="2" key="1">
    <citation type="journal article" date="2014" name="Int. J. Syst. Evol. Microbiol.">
        <title>Complete genome sequence of Corynebacterium casei LMG S-19264T (=DSM 44701T), isolated from a smear-ripened cheese.</title>
        <authorList>
            <consortium name="US DOE Joint Genome Institute (JGI-PGF)"/>
            <person name="Walter F."/>
            <person name="Albersmeier A."/>
            <person name="Kalinowski J."/>
            <person name="Ruckert C."/>
        </authorList>
    </citation>
    <scope>NUCLEOTIDE SEQUENCE</scope>
    <source>
        <strain evidence="2">JCM 19831</strain>
    </source>
</reference>
<accession>A0A917U418</accession>
<evidence type="ECO:0000256" key="1">
    <source>
        <dbReference type="SAM" id="MobiDB-lite"/>
    </source>
</evidence>
<reference evidence="2" key="2">
    <citation type="submission" date="2020-09" db="EMBL/GenBank/DDBJ databases">
        <authorList>
            <person name="Sun Q."/>
            <person name="Ohkuma M."/>
        </authorList>
    </citation>
    <scope>NUCLEOTIDE SEQUENCE</scope>
    <source>
        <strain evidence="2">JCM 19831</strain>
    </source>
</reference>
<evidence type="ECO:0000313" key="2">
    <source>
        <dbReference type="EMBL" id="GGM53652.1"/>
    </source>
</evidence>
<dbReference type="Proteomes" id="UP000642070">
    <property type="component" value="Unassembled WGS sequence"/>
</dbReference>
<gene>
    <name evidence="2" type="ORF">GCM10007977_064050</name>
</gene>
<proteinExistence type="predicted"/>
<organism evidence="2 3">
    <name type="scientific">Dactylosporangium sucinum</name>
    <dbReference type="NCBI Taxonomy" id="1424081"/>
    <lineage>
        <taxon>Bacteria</taxon>
        <taxon>Bacillati</taxon>
        <taxon>Actinomycetota</taxon>
        <taxon>Actinomycetes</taxon>
        <taxon>Micromonosporales</taxon>
        <taxon>Micromonosporaceae</taxon>
        <taxon>Dactylosporangium</taxon>
    </lineage>
</organism>
<feature type="compositionally biased region" description="Basic and acidic residues" evidence="1">
    <location>
        <begin position="1"/>
        <end position="24"/>
    </location>
</feature>
<dbReference type="AlphaFoldDB" id="A0A917U418"/>
<dbReference type="EMBL" id="BMPI01000035">
    <property type="protein sequence ID" value="GGM53652.1"/>
    <property type="molecule type" value="Genomic_DNA"/>
</dbReference>
<keyword evidence="3" id="KW-1185">Reference proteome</keyword>
<sequence>MLGELVEERPQPHLVRDTVLDEPHPQLPAQRPGDLLEGAEQRVVSGMLLQVRQETVVAPGPLAHLDLGQAEVFADGGELRAERGPLERVPAPPVPGLSRHALQAGGGRVEQVWDPGQREDDPQAECPRVRLQGAGPPVRFDLGAADGVAAPAELLGDLDDCAALLAAVASQLGGDRVDVGLVVGVQVGLHAAAFLSAVIWKT</sequence>
<evidence type="ECO:0000313" key="3">
    <source>
        <dbReference type="Proteomes" id="UP000642070"/>
    </source>
</evidence>